<comment type="subcellular location">
    <subcellularLocation>
        <location evidence="1">Periplasm</location>
    </subcellularLocation>
</comment>
<gene>
    <name evidence="3" type="ordered locus">TREPR_1708</name>
</gene>
<dbReference type="PANTHER" id="PTHR43649">
    <property type="entry name" value="ARABINOSE-BINDING PROTEIN-RELATED"/>
    <property type="match status" value="1"/>
</dbReference>
<reference evidence="4" key="1">
    <citation type="submission" date="2009-12" db="EMBL/GenBank/DDBJ databases">
        <title>Complete sequence of Treponema primitia strain ZAS-2.</title>
        <authorList>
            <person name="Tetu S.G."/>
            <person name="Matson E."/>
            <person name="Ren Q."/>
            <person name="Seshadri R."/>
            <person name="Elbourne L."/>
            <person name="Hassan K.A."/>
            <person name="Durkin A."/>
            <person name="Radune D."/>
            <person name="Mohamoud Y."/>
            <person name="Shay R."/>
            <person name="Jin S."/>
            <person name="Zhang X."/>
            <person name="Lucey K."/>
            <person name="Ballor N.R."/>
            <person name="Ottesen E."/>
            <person name="Rosenthal R."/>
            <person name="Allen A."/>
            <person name="Leadbetter J.R."/>
            <person name="Paulsen I.T."/>
        </authorList>
    </citation>
    <scope>NUCLEOTIDE SEQUENCE [LARGE SCALE GENOMIC DNA]</scope>
    <source>
        <strain evidence="4">ATCC BAA-887 / DSM 12427 / ZAS-2</strain>
    </source>
</reference>
<dbReference type="STRING" id="545694.TREPR_1708"/>
<keyword evidence="4" id="KW-1185">Reference proteome</keyword>
<dbReference type="HOGENOM" id="CLU_043127_0_0_12"/>
<dbReference type="PANTHER" id="PTHR43649:SF12">
    <property type="entry name" value="DIACETYLCHITOBIOSE BINDING PROTEIN DASA"/>
    <property type="match status" value="1"/>
</dbReference>
<dbReference type="InterPro" id="IPR006059">
    <property type="entry name" value="SBP"/>
</dbReference>
<dbReference type="InterPro" id="IPR050490">
    <property type="entry name" value="Bact_solute-bd_prot1"/>
</dbReference>
<organism evidence="3 4">
    <name type="scientific">Treponema primitia (strain ATCC BAA-887 / DSM 12427 / ZAS-2)</name>
    <dbReference type="NCBI Taxonomy" id="545694"/>
    <lineage>
        <taxon>Bacteria</taxon>
        <taxon>Pseudomonadati</taxon>
        <taxon>Spirochaetota</taxon>
        <taxon>Spirochaetia</taxon>
        <taxon>Spirochaetales</taxon>
        <taxon>Treponemataceae</taxon>
        <taxon>Treponema</taxon>
    </lineage>
</organism>
<name>F5YMW0_TREPZ</name>
<dbReference type="eggNOG" id="COG1653">
    <property type="taxonomic scope" value="Bacteria"/>
</dbReference>
<evidence type="ECO:0000256" key="1">
    <source>
        <dbReference type="ARBA" id="ARBA00004418"/>
    </source>
</evidence>
<sequence length="436" mass="48694">MSLSFLSGCQNPDRPSKKNPVSLTVWHTYVRPMDFGFKTLVDEFNDTIGKQEGVFITISSTADAPNLNEKLFAAIEGDPGAPEIPDMAVVYPSIAAALAQKGLAMDFASQFSADEISRYVSDFVQEGTIDGRLYLLPILKSTEVLYLNKTIFDRFAAEVPGISLEQLETFEGIIQAAEKYYQWSEGKTFYFPDLLFNYTMIGMEQMGEHFVQNRKLRLNSTAFQRIWDNYYESTVWGYAAIFNSFGNYLAMTGEVACVTGTSAAAIYYPDSITYKDNTKEGAEFIVLPFPVFKGGEKVAAQRGAGMCVIKSTPAKEYAAGVFLKWFTAPAQNLRLTASTGYMPVTKQAFEDVMENGLQAIENAMVKKAFLTALDMQKEYRFYIPPVFDGFDEMQRGYIEEIQKIAKAAREERIQKGTSSEARNRQDLAALIAAFGD</sequence>
<evidence type="ECO:0000313" key="3">
    <source>
        <dbReference type="EMBL" id="AEF86137.1"/>
    </source>
</evidence>
<dbReference type="EMBL" id="CP001843">
    <property type="protein sequence ID" value="AEF86137.1"/>
    <property type="molecule type" value="Genomic_DNA"/>
</dbReference>
<dbReference type="GO" id="GO:0042597">
    <property type="term" value="C:periplasmic space"/>
    <property type="evidence" value="ECO:0007669"/>
    <property type="project" value="UniProtKB-SubCell"/>
</dbReference>
<reference evidence="3 4" key="2">
    <citation type="journal article" date="2011" name="ISME J.">
        <title>RNA-seq reveals cooperative metabolic interactions between two termite-gut spirochete species in co-culture.</title>
        <authorList>
            <person name="Rosenthal A.Z."/>
            <person name="Matson E.G."/>
            <person name="Eldar A."/>
            <person name="Leadbetter J.R."/>
        </authorList>
    </citation>
    <scope>NUCLEOTIDE SEQUENCE [LARGE SCALE GENOMIC DNA]</scope>
    <source>
        <strain evidence="4">ATCC BAA-887 / DSM 12427 / ZAS-2</strain>
    </source>
</reference>
<dbReference type="Proteomes" id="UP000009223">
    <property type="component" value="Chromosome"/>
</dbReference>
<dbReference type="KEGG" id="tpi:TREPR_1708"/>
<dbReference type="Pfam" id="PF13416">
    <property type="entry name" value="SBP_bac_8"/>
    <property type="match status" value="1"/>
</dbReference>
<accession>F5YMW0</accession>
<dbReference type="AlphaFoldDB" id="F5YMW0"/>
<comment type="similarity">
    <text evidence="2">Belongs to the bacterial solute-binding protein 1 family.</text>
</comment>
<protein>
    <submittedName>
        <fullName evidence="3">Putative bacterial extracellular solute-binding protein</fullName>
    </submittedName>
</protein>
<evidence type="ECO:0000313" key="4">
    <source>
        <dbReference type="Proteomes" id="UP000009223"/>
    </source>
</evidence>
<dbReference type="Gene3D" id="3.40.190.10">
    <property type="entry name" value="Periplasmic binding protein-like II"/>
    <property type="match status" value="1"/>
</dbReference>
<dbReference type="SUPFAM" id="SSF53850">
    <property type="entry name" value="Periplasmic binding protein-like II"/>
    <property type="match status" value="1"/>
</dbReference>
<proteinExistence type="inferred from homology"/>
<evidence type="ECO:0000256" key="2">
    <source>
        <dbReference type="ARBA" id="ARBA00008520"/>
    </source>
</evidence>